<proteinExistence type="predicted"/>
<dbReference type="Gene3D" id="2.130.10.10">
    <property type="entry name" value="YVTN repeat-like/Quinoprotein amine dehydrogenase"/>
    <property type="match status" value="1"/>
</dbReference>
<dbReference type="InterPro" id="IPR002372">
    <property type="entry name" value="PQQ_rpt_dom"/>
</dbReference>
<feature type="transmembrane region" description="Helical" evidence="1">
    <location>
        <begin position="371"/>
        <end position="393"/>
    </location>
</feature>
<feature type="transmembrane region" description="Helical" evidence="1">
    <location>
        <begin position="231"/>
        <end position="251"/>
    </location>
</feature>
<comment type="caution">
    <text evidence="4">The sequence shown here is derived from an EMBL/GenBank/DDBJ whole genome shotgun (WGS) entry which is preliminary data.</text>
</comment>
<dbReference type="Pfam" id="PF13231">
    <property type="entry name" value="PMT_2"/>
    <property type="match status" value="1"/>
</dbReference>
<name>A0A7Y0L703_9FIRM</name>
<feature type="transmembrane region" description="Helical" evidence="1">
    <location>
        <begin position="405"/>
        <end position="426"/>
    </location>
</feature>
<feature type="domain" description="Glycosyltransferase RgtA/B/C/D-like" evidence="2">
    <location>
        <begin position="82"/>
        <end position="220"/>
    </location>
</feature>
<dbReference type="EMBL" id="JABBVZ010000058">
    <property type="protein sequence ID" value="NMP23595.1"/>
    <property type="molecule type" value="Genomic_DNA"/>
</dbReference>
<dbReference type="InterPro" id="IPR038731">
    <property type="entry name" value="RgtA/B/C-like"/>
</dbReference>
<dbReference type="InterPro" id="IPR011047">
    <property type="entry name" value="Quinoprotein_ADH-like_sf"/>
</dbReference>
<dbReference type="InterPro" id="IPR018391">
    <property type="entry name" value="PQQ_b-propeller_rpt"/>
</dbReference>
<gene>
    <name evidence="4" type="ORF">HIJ39_14715</name>
</gene>
<dbReference type="Gene3D" id="2.40.10.480">
    <property type="match status" value="1"/>
</dbReference>
<feature type="domain" description="Pyrrolo-quinoline quinone repeat" evidence="3">
    <location>
        <begin position="521"/>
        <end position="588"/>
    </location>
</feature>
<evidence type="ECO:0000313" key="4">
    <source>
        <dbReference type="EMBL" id="NMP23595.1"/>
    </source>
</evidence>
<dbReference type="AlphaFoldDB" id="A0A7Y0L703"/>
<keyword evidence="1" id="KW-1133">Transmembrane helix</keyword>
<dbReference type="RefSeq" id="WP_169101018.1">
    <property type="nucleotide sequence ID" value="NZ_JABBVZ010000058.1"/>
</dbReference>
<feature type="transmembrane region" description="Helical" evidence="1">
    <location>
        <begin position="323"/>
        <end position="341"/>
    </location>
</feature>
<sequence length="882" mass="96798">MAYLESRPAAHPEPRSVRWWYPAALTALVLVGILLRGIGVGRYPGLIYDEYYYVPAALVLLGRKPPVAIKHLVPGIDPNLLSHPPLAKELIALSIMILGNHPWVWRLPGVVLGALAPIAAAGIAYQLFRHHGIALLAAGLASVDGLLLTMSRVALPDSTAVPLVLCALWALVSVSQYRESRESNPGWHWIGVGILLGLGLAAEWIGGQAILLAWAWLGFSSQKLRREYRRWIPATTVVPFLVYYASYFYAWGSGFQQSWLPKNPFVAFFKLQWLMLKDMWKLRFFHPWTASVWTWLGIPRPTALLLTTKSSETIRLMAFSDPILVWMGIAALIAGLVLQWRVPAQRRAWLFLAGWFLAFYGTWLLTPRSKFLYYFTTASVGLDIAVAAGFWLFWKAWADRRALRLVLGGTAAVGALSIFYLLPLWVGMAMPRPFYHALWWPPSWNPRVQSTKTRTQSFPLTYHPMRQALGDWRLRGFALSSSSPNVPSPWVEFRGNGTHNSVFSAGFTVSHGYSLYLGTKLVEAPTVSGDIAYVGTNSDALYAINLVSGQVQWSVGVPNEAMTAPLIDQGLVVIGIGNNGFRAYHKGQGWIRGQGSNGLLAFNAATGREVWFHATRGEDMATPAIRNGVVYEMTGDGGFIAVSLKTGQLLWQKRLGGFDSMSSLMIVGNQAYFASNVYDTSYPATRSTVWDINLSNHTVRWSRNLPVASGLSDCTLAINDGRIFIAGVPSISQHGQGSTVSNALYALNANNGRILWSHDLGHGKIRTLEEEEEGIPLAVNGTVYIGSPAFPELLAFRAANGQLLWKSKLPMPVTANPVLVGNRLVVAGMKGRIFAVSAKTGQIVGQDPTRFGLIGPASPLIVGHTLVQSTLQGRLAVQPLKP</sequence>
<evidence type="ECO:0000259" key="3">
    <source>
        <dbReference type="Pfam" id="PF13360"/>
    </source>
</evidence>
<accession>A0A7Y0L703</accession>
<reference evidence="4 5" key="1">
    <citation type="submission" date="2020-04" db="EMBL/GenBank/DDBJ databases">
        <authorList>
            <person name="Zhang R."/>
            <person name="Schippers A."/>
        </authorList>
    </citation>
    <scope>NUCLEOTIDE SEQUENCE [LARGE SCALE GENOMIC DNA]</scope>
    <source>
        <strain evidence="4 5">DSM 109850</strain>
    </source>
</reference>
<evidence type="ECO:0000313" key="5">
    <source>
        <dbReference type="Proteomes" id="UP000533476"/>
    </source>
</evidence>
<evidence type="ECO:0000256" key="1">
    <source>
        <dbReference type="SAM" id="Phobius"/>
    </source>
</evidence>
<feature type="transmembrane region" description="Helical" evidence="1">
    <location>
        <begin position="20"/>
        <end position="38"/>
    </location>
</feature>
<feature type="transmembrane region" description="Helical" evidence="1">
    <location>
        <begin position="348"/>
        <end position="365"/>
    </location>
</feature>
<dbReference type="InterPro" id="IPR015943">
    <property type="entry name" value="WD40/YVTN_repeat-like_dom_sf"/>
</dbReference>
<keyword evidence="5" id="KW-1185">Reference proteome</keyword>
<feature type="transmembrane region" description="Helical" evidence="1">
    <location>
        <begin position="131"/>
        <end position="148"/>
    </location>
</feature>
<protein>
    <submittedName>
        <fullName evidence="4">PQQ-binding-like beta-propeller repeat protein</fullName>
    </submittedName>
</protein>
<dbReference type="PANTHER" id="PTHR34512">
    <property type="entry name" value="CELL SURFACE PROTEIN"/>
    <property type="match status" value="1"/>
</dbReference>
<dbReference type="Gene3D" id="2.40.128.630">
    <property type="match status" value="1"/>
</dbReference>
<keyword evidence="1" id="KW-0472">Membrane</keyword>
<dbReference type="PANTHER" id="PTHR34512:SF30">
    <property type="entry name" value="OUTER MEMBRANE PROTEIN ASSEMBLY FACTOR BAMB"/>
    <property type="match status" value="1"/>
</dbReference>
<dbReference type="SUPFAM" id="SSF50998">
    <property type="entry name" value="Quinoprotein alcohol dehydrogenase-like"/>
    <property type="match status" value="2"/>
</dbReference>
<keyword evidence="1" id="KW-0812">Transmembrane</keyword>
<feature type="transmembrane region" description="Helical" evidence="1">
    <location>
        <begin position="189"/>
        <end position="219"/>
    </location>
</feature>
<feature type="domain" description="Pyrrolo-quinoline quinone repeat" evidence="3">
    <location>
        <begin position="593"/>
        <end position="725"/>
    </location>
</feature>
<dbReference type="Pfam" id="PF13360">
    <property type="entry name" value="PQQ_2"/>
    <property type="match status" value="3"/>
</dbReference>
<dbReference type="SMART" id="SM00564">
    <property type="entry name" value="PQQ"/>
    <property type="match status" value="6"/>
</dbReference>
<dbReference type="Proteomes" id="UP000533476">
    <property type="component" value="Unassembled WGS sequence"/>
</dbReference>
<evidence type="ECO:0000259" key="2">
    <source>
        <dbReference type="Pfam" id="PF13231"/>
    </source>
</evidence>
<feature type="domain" description="Pyrrolo-quinoline quinone repeat" evidence="3">
    <location>
        <begin position="744"/>
        <end position="876"/>
    </location>
</feature>
<feature type="transmembrane region" description="Helical" evidence="1">
    <location>
        <begin position="103"/>
        <end position="125"/>
    </location>
</feature>
<organism evidence="4 5">
    <name type="scientific">Sulfobacillus harzensis</name>
    <dbReference type="NCBI Taxonomy" id="2729629"/>
    <lineage>
        <taxon>Bacteria</taxon>
        <taxon>Bacillati</taxon>
        <taxon>Bacillota</taxon>
        <taxon>Clostridia</taxon>
        <taxon>Eubacteriales</taxon>
        <taxon>Clostridiales Family XVII. Incertae Sedis</taxon>
        <taxon>Sulfobacillus</taxon>
    </lineage>
</organism>